<dbReference type="PANTHER" id="PTHR43133:SF62">
    <property type="entry name" value="RNA POLYMERASE SIGMA FACTOR SIGZ"/>
    <property type="match status" value="1"/>
</dbReference>
<reference evidence="7 9" key="1">
    <citation type="submission" date="2020-06" db="EMBL/GenBank/DDBJ databases">
        <title>Anoxygenic phototrophic Chloroflexota member uses a Type I reaction center.</title>
        <authorList>
            <person name="Tsuji J.M."/>
            <person name="Shaw N.A."/>
            <person name="Nagashima S."/>
            <person name="Venkiteswaran J."/>
            <person name="Schiff S.L."/>
            <person name="Hanada S."/>
            <person name="Tank M."/>
            <person name="Neufeld J.D."/>
        </authorList>
    </citation>
    <scope>NUCLEOTIDE SEQUENCE [LARGE SCALE GENOMIC DNA]</scope>
    <source>
        <strain evidence="7">L227-S17</strain>
    </source>
</reference>
<dbReference type="InterPro" id="IPR036388">
    <property type="entry name" value="WH-like_DNA-bd_sf"/>
</dbReference>
<dbReference type="AlphaFoldDB" id="A0A8T7M3M6"/>
<accession>A0A8T7M3M6</accession>
<keyword evidence="4" id="KW-0804">Transcription</keyword>
<dbReference type="InterPro" id="IPR039425">
    <property type="entry name" value="RNA_pol_sigma-70-like"/>
</dbReference>
<feature type="domain" description="RNA polymerase sigma factor 70 region 4 type 2" evidence="6">
    <location>
        <begin position="140"/>
        <end position="192"/>
    </location>
</feature>
<dbReference type="Pfam" id="PF08281">
    <property type="entry name" value="Sigma70_r4_2"/>
    <property type="match status" value="1"/>
</dbReference>
<dbReference type="InterPro" id="IPR013324">
    <property type="entry name" value="RNA_pol_sigma_r3/r4-like"/>
</dbReference>
<dbReference type="Proteomes" id="UP000521676">
    <property type="component" value="Unassembled WGS sequence"/>
</dbReference>
<dbReference type="GO" id="GO:0006352">
    <property type="term" value="P:DNA-templated transcription initiation"/>
    <property type="evidence" value="ECO:0007669"/>
    <property type="project" value="InterPro"/>
</dbReference>
<dbReference type="InterPro" id="IPR007627">
    <property type="entry name" value="RNA_pol_sigma70_r2"/>
</dbReference>
<evidence type="ECO:0000259" key="6">
    <source>
        <dbReference type="Pfam" id="PF08281"/>
    </source>
</evidence>
<comment type="similarity">
    <text evidence="1">Belongs to the sigma-70 factor family. ECF subfamily.</text>
</comment>
<dbReference type="Gene3D" id="1.10.1740.10">
    <property type="match status" value="1"/>
</dbReference>
<evidence type="ECO:0000259" key="5">
    <source>
        <dbReference type="Pfam" id="PF04542"/>
    </source>
</evidence>
<dbReference type="PANTHER" id="PTHR43133">
    <property type="entry name" value="RNA POLYMERASE ECF-TYPE SIGMA FACTO"/>
    <property type="match status" value="1"/>
</dbReference>
<proteinExistence type="inferred from homology"/>
<dbReference type="Proteomes" id="UP001431572">
    <property type="component" value="Chromosome 1"/>
</dbReference>
<gene>
    <name evidence="7" type="ORF">HXX08_11000</name>
    <name evidence="8" type="ORF">OZ401_001543</name>
</gene>
<dbReference type="InterPro" id="IPR013325">
    <property type="entry name" value="RNA_pol_sigma_r2"/>
</dbReference>
<dbReference type="InterPro" id="IPR013249">
    <property type="entry name" value="RNA_pol_sigma70_r4_t2"/>
</dbReference>
<dbReference type="Gene3D" id="1.10.10.10">
    <property type="entry name" value="Winged helix-like DNA-binding domain superfamily/Winged helix DNA-binding domain"/>
    <property type="match status" value="1"/>
</dbReference>
<evidence type="ECO:0000256" key="2">
    <source>
        <dbReference type="ARBA" id="ARBA00023015"/>
    </source>
</evidence>
<dbReference type="SUPFAM" id="SSF88659">
    <property type="entry name" value="Sigma3 and sigma4 domains of RNA polymerase sigma factors"/>
    <property type="match status" value="1"/>
</dbReference>
<organism evidence="7 9">
    <name type="scientific">Candidatus Chlorohelix allophototropha</name>
    <dbReference type="NCBI Taxonomy" id="3003348"/>
    <lineage>
        <taxon>Bacteria</taxon>
        <taxon>Bacillati</taxon>
        <taxon>Chloroflexota</taxon>
        <taxon>Chloroflexia</taxon>
        <taxon>Candidatus Chloroheliales</taxon>
        <taxon>Candidatus Chloroheliaceae</taxon>
        <taxon>Candidatus Chlorohelix</taxon>
    </lineage>
</organism>
<reference evidence="8" key="2">
    <citation type="journal article" date="2024" name="Nature">
        <title>Anoxygenic phototroph of the Chloroflexota uses a type I reaction centre.</title>
        <authorList>
            <person name="Tsuji J.M."/>
            <person name="Shaw N.A."/>
            <person name="Nagashima S."/>
            <person name="Venkiteswaran J.J."/>
            <person name="Schiff S.L."/>
            <person name="Watanabe T."/>
            <person name="Fukui M."/>
            <person name="Hanada S."/>
            <person name="Tank M."/>
            <person name="Neufeld J.D."/>
        </authorList>
    </citation>
    <scope>NUCLEOTIDE SEQUENCE</scope>
    <source>
        <strain evidence="8">L227-S17</strain>
    </source>
</reference>
<feature type="domain" description="RNA polymerase sigma-70 region 2" evidence="5">
    <location>
        <begin position="36"/>
        <end position="100"/>
    </location>
</feature>
<protein>
    <submittedName>
        <fullName evidence="7">Sigma-70 family RNA polymerase sigma factor</fullName>
    </submittedName>
</protein>
<keyword evidence="10" id="KW-1185">Reference proteome</keyword>
<keyword evidence="2" id="KW-0805">Transcription regulation</keyword>
<dbReference type="InterPro" id="IPR014284">
    <property type="entry name" value="RNA_pol_sigma-70_dom"/>
</dbReference>
<dbReference type="EMBL" id="CP128399">
    <property type="protein sequence ID" value="WJW65765.1"/>
    <property type="molecule type" value="Genomic_DNA"/>
</dbReference>
<dbReference type="NCBIfam" id="TIGR02937">
    <property type="entry name" value="sigma70-ECF"/>
    <property type="match status" value="1"/>
</dbReference>
<name>A0A8T7M3M6_9CHLR</name>
<dbReference type="GO" id="GO:0016987">
    <property type="term" value="F:sigma factor activity"/>
    <property type="evidence" value="ECO:0007669"/>
    <property type="project" value="UniProtKB-KW"/>
</dbReference>
<dbReference type="Pfam" id="PF04542">
    <property type="entry name" value="Sigma70_r2"/>
    <property type="match status" value="1"/>
</dbReference>
<keyword evidence="3" id="KW-0731">Sigma factor</keyword>
<evidence type="ECO:0000256" key="1">
    <source>
        <dbReference type="ARBA" id="ARBA00010641"/>
    </source>
</evidence>
<dbReference type="CDD" id="cd06171">
    <property type="entry name" value="Sigma70_r4"/>
    <property type="match status" value="1"/>
</dbReference>
<evidence type="ECO:0000256" key="4">
    <source>
        <dbReference type="ARBA" id="ARBA00023163"/>
    </source>
</evidence>
<evidence type="ECO:0000313" key="9">
    <source>
        <dbReference type="Proteomes" id="UP000521676"/>
    </source>
</evidence>
<evidence type="ECO:0000256" key="3">
    <source>
        <dbReference type="ARBA" id="ARBA00023082"/>
    </source>
</evidence>
<dbReference type="RefSeq" id="WP_341467650.1">
    <property type="nucleotide sequence ID" value="NZ_CP128399.1"/>
</dbReference>
<evidence type="ECO:0000313" key="7">
    <source>
        <dbReference type="EMBL" id="NWJ46395.1"/>
    </source>
</evidence>
<evidence type="ECO:0000313" key="10">
    <source>
        <dbReference type="Proteomes" id="UP001431572"/>
    </source>
</evidence>
<dbReference type="SUPFAM" id="SSF88946">
    <property type="entry name" value="Sigma2 domain of RNA polymerase sigma factors"/>
    <property type="match status" value="1"/>
</dbReference>
<dbReference type="EMBL" id="JACATZ010000001">
    <property type="protein sequence ID" value="NWJ46395.1"/>
    <property type="molecule type" value="Genomic_DNA"/>
</dbReference>
<sequence>MGFTGETSAKNISSTTGIDDLVKRASRSDTEALGEIYDRYSGRVYAFLLRSVDKEMAEELLQDIFVVLWQKCGMYNPALGSFEGWFFTLVRHRLYDALPSYQKRLSRAVSAQPGSVESPIDMLESKFDMEEHIIKLFRDEEIRNALKDLPPEQRQAILMTYFGGLSQREVAEELNLPVTTIKGRARMGLQRLRQLLPEQLL</sequence>
<evidence type="ECO:0000313" key="8">
    <source>
        <dbReference type="EMBL" id="WJW65765.1"/>
    </source>
</evidence>
<dbReference type="GO" id="GO:0003677">
    <property type="term" value="F:DNA binding"/>
    <property type="evidence" value="ECO:0007669"/>
    <property type="project" value="InterPro"/>
</dbReference>